<dbReference type="AlphaFoldDB" id="A0A919DDS3"/>
<dbReference type="GO" id="GO:0000287">
    <property type="term" value="F:magnesium ion binding"/>
    <property type="evidence" value="ECO:0007669"/>
    <property type="project" value="TreeGrafter"/>
</dbReference>
<keyword evidence="2" id="KW-1185">Reference proteome</keyword>
<organism evidence="1 2">
    <name type="scientific">Vulcaniibacterium thermophilum</name>
    <dbReference type="NCBI Taxonomy" id="1169913"/>
    <lineage>
        <taxon>Bacteria</taxon>
        <taxon>Pseudomonadati</taxon>
        <taxon>Pseudomonadota</taxon>
        <taxon>Gammaproteobacteria</taxon>
        <taxon>Lysobacterales</taxon>
        <taxon>Lysobacteraceae</taxon>
        <taxon>Vulcaniibacterium</taxon>
    </lineage>
</organism>
<dbReference type="PANTHER" id="PTHR43344:SF14">
    <property type="entry name" value="HAD-IB FAMILY HYDROLASE"/>
    <property type="match status" value="1"/>
</dbReference>
<dbReference type="Pfam" id="PF12710">
    <property type="entry name" value="HAD"/>
    <property type="match status" value="1"/>
</dbReference>
<name>A0A919DDS3_9GAMM</name>
<evidence type="ECO:0000313" key="1">
    <source>
        <dbReference type="EMBL" id="GHE39285.1"/>
    </source>
</evidence>
<reference evidence="1" key="1">
    <citation type="journal article" date="2014" name="Int. J. Syst. Evol. Microbiol.">
        <title>Complete genome sequence of Corynebacterium casei LMG S-19264T (=DSM 44701T), isolated from a smear-ripened cheese.</title>
        <authorList>
            <consortium name="US DOE Joint Genome Institute (JGI-PGF)"/>
            <person name="Walter F."/>
            <person name="Albersmeier A."/>
            <person name="Kalinowski J."/>
            <person name="Ruckert C."/>
        </authorList>
    </citation>
    <scope>NUCLEOTIDE SEQUENCE</scope>
    <source>
        <strain evidence="1">KCTC 32020</strain>
    </source>
</reference>
<dbReference type="OrthoDB" id="9784466at2"/>
<protein>
    <submittedName>
        <fullName evidence="1">Phosphotransferase</fullName>
    </submittedName>
</protein>
<dbReference type="EMBL" id="BNCF01000012">
    <property type="protein sequence ID" value="GHE39285.1"/>
    <property type="molecule type" value="Genomic_DNA"/>
</dbReference>
<sequence>MADLALFDFDGTLTRCETFPPFVRAAVSPLRRRLGVPCLAPVVAGYRLGWVSGVTVRAAVVRVALTGMPVATFEARARRFVGQALPTLLRPQAAARLDWHRARGDTVAVVSGNFEGLLRPWCETQGIACLASALEARDGRLTGRYLGAQCVGEEKARRVRAAYALDAFDRIHAYGDSVEDFALLALAHERHYRGRPLPAGLPVEALRTAA</sequence>
<comment type="caution">
    <text evidence="1">The sequence shown here is derived from an EMBL/GenBank/DDBJ whole genome shotgun (WGS) entry which is preliminary data.</text>
</comment>
<dbReference type="GO" id="GO:0036424">
    <property type="term" value="F:L-phosphoserine phosphatase activity"/>
    <property type="evidence" value="ECO:0007669"/>
    <property type="project" value="TreeGrafter"/>
</dbReference>
<dbReference type="Gene3D" id="3.40.50.1000">
    <property type="entry name" value="HAD superfamily/HAD-like"/>
    <property type="match status" value="1"/>
</dbReference>
<accession>A0A919DDS3</accession>
<dbReference type="Gene3D" id="1.20.1440.100">
    <property type="entry name" value="SG protein - dephosphorylation function"/>
    <property type="match status" value="1"/>
</dbReference>
<evidence type="ECO:0000313" key="2">
    <source>
        <dbReference type="Proteomes" id="UP000636453"/>
    </source>
</evidence>
<gene>
    <name evidence="1" type="primary">cicA</name>
    <name evidence="1" type="ORF">GCM10007167_21790</name>
</gene>
<dbReference type="InterPro" id="IPR050582">
    <property type="entry name" value="HAD-like_SerB"/>
</dbReference>
<proteinExistence type="predicted"/>
<dbReference type="NCBIfam" id="TIGR01488">
    <property type="entry name" value="HAD-SF-IB"/>
    <property type="match status" value="1"/>
</dbReference>
<dbReference type="InterPro" id="IPR023214">
    <property type="entry name" value="HAD_sf"/>
</dbReference>
<dbReference type="GO" id="GO:0005737">
    <property type="term" value="C:cytoplasm"/>
    <property type="evidence" value="ECO:0007669"/>
    <property type="project" value="TreeGrafter"/>
</dbReference>
<dbReference type="InterPro" id="IPR006385">
    <property type="entry name" value="HAD_hydro_SerB1"/>
</dbReference>
<dbReference type="InterPro" id="IPR036412">
    <property type="entry name" value="HAD-like_sf"/>
</dbReference>
<dbReference type="NCBIfam" id="TIGR01490">
    <property type="entry name" value="HAD-SF-IB-hyp1"/>
    <property type="match status" value="1"/>
</dbReference>
<dbReference type="GO" id="GO:0006564">
    <property type="term" value="P:L-serine biosynthetic process"/>
    <property type="evidence" value="ECO:0007669"/>
    <property type="project" value="TreeGrafter"/>
</dbReference>
<dbReference type="RefSeq" id="WP_146474098.1">
    <property type="nucleotide sequence ID" value="NZ_BNCF01000012.1"/>
</dbReference>
<dbReference type="PANTHER" id="PTHR43344">
    <property type="entry name" value="PHOSPHOSERINE PHOSPHATASE"/>
    <property type="match status" value="1"/>
</dbReference>
<dbReference type="SUPFAM" id="SSF56784">
    <property type="entry name" value="HAD-like"/>
    <property type="match status" value="1"/>
</dbReference>
<reference evidence="1" key="2">
    <citation type="submission" date="2020-09" db="EMBL/GenBank/DDBJ databases">
        <authorList>
            <person name="Sun Q."/>
            <person name="Kim S."/>
        </authorList>
    </citation>
    <scope>NUCLEOTIDE SEQUENCE</scope>
    <source>
        <strain evidence="1">KCTC 32020</strain>
    </source>
</reference>
<dbReference type="Proteomes" id="UP000636453">
    <property type="component" value="Unassembled WGS sequence"/>
</dbReference>